<comment type="caution">
    <text evidence="1">The sequence shown here is derived from an EMBL/GenBank/DDBJ whole genome shotgun (WGS) entry which is preliminary data.</text>
</comment>
<name>A0ABW2BBF4_9RHOB</name>
<evidence type="ECO:0000313" key="2">
    <source>
        <dbReference type="Proteomes" id="UP001596353"/>
    </source>
</evidence>
<dbReference type="EMBL" id="JBHSWG010000003">
    <property type="protein sequence ID" value="MFC6762083.1"/>
    <property type="molecule type" value="Genomic_DNA"/>
</dbReference>
<keyword evidence="2" id="KW-1185">Reference proteome</keyword>
<reference evidence="2" key="1">
    <citation type="journal article" date="2019" name="Int. J. Syst. Evol. Microbiol.">
        <title>The Global Catalogue of Microorganisms (GCM) 10K type strain sequencing project: providing services to taxonomists for standard genome sequencing and annotation.</title>
        <authorList>
            <consortium name="The Broad Institute Genomics Platform"/>
            <consortium name="The Broad Institute Genome Sequencing Center for Infectious Disease"/>
            <person name="Wu L."/>
            <person name="Ma J."/>
        </authorList>
    </citation>
    <scope>NUCLEOTIDE SEQUENCE [LARGE SCALE GENOMIC DNA]</scope>
    <source>
        <strain evidence="2">CCUG 66188</strain>
    </source>
</reference>
<accession>A0ABW2BBF4</accession>
<sequence>MALSTDAMMVLFYDFDGDTADHDDWHSTQHFLERLLVPGFMRATRWVATTGTPRYLVTYEVGDTDVGTSAPYLARLNDPTPWTIEMMPRFRGMIRGFCKIVASYGLGLGATALTLRFTPPTDHLVAKLAESVLAEIAALPGVVSVLMLRPVAPPPMTREQSLRGADTPMPWLVLVTAHGPAPLEAVEIRYFDKARLRDLGASDDLVLSRYAMAHTAVAADAKRAQAHMSGL</sequence>
<evidence type="ECO:0000313" key="1">
    <source>
        <dbReference type="EMBL" id="MFC6762083.1"/>
    </source>
</evidence>
<dbReference type="Proteomes" id="UP001596353">
    <property type="component" value="Unassembled WGS sequence"/>
</dbReference>
<gene>
    <name evidence="1" type="ORF">ACFQFQ_25335</name>
</gene>
<proteinExistence type="predicted"/>
<organism evidence="1 2">
    <name type="scientific">Sulfitobacter porphyrae</name>
    <dbReference type="NCBI Taxonomy" id="1246864"/>
    <lineage>
        <taxon>Bacteria</taxon>
        <taxon>Pseudomonadati</taxon>
        <taxon>Pseudomonadota</taxon>
        <taxon>Alphaproteobacteria</taxon>
        <taxon>Rhodobacterales</taxon>
        <taxon>Roseobacteraceae</taxon>
        <taxon>Sulfitobacter</taxon>
    </lineage>
</organism>
<protein>
    <submittedName>
        <fullName evidence="1">Uncharacterized protein</fullName>
    </submittedName>
</protein>